<feature type="transmembrane region" description="Helical" evidence="10">
    <location>
        <begin position="523"/>
        <end position="547"/>
    </location>
</feature>
<keyword evidence="3 10" id="KW-0812">Transmembrane</keyword>
<feature type="transmembrane region" description="Helical" evidence="10">
    <location>
        <begin position="36"/>
        <end position="56"/>
    </location>
</feature>
<comment type="subcellular location">
    <subcellularLocation>
        <location evidence="1">Membrane</location>
        <topology evidence="1">Multi-pass membrane protein</topology>
    </subcellularLocation>
</comment>
<feature type="transmembrane region" description="Helical" evidence="10">
    <location>
        <begin position="77"/>
        <end position="99"/>
    </location>
</feature>
<dbReference type="CDD" id="cd18604">
    <property type="entry name" value="ABC_6TM_VMR1_D2_like"/>
    <property type="match status" value="1"/>
</dbReference>
<keyword evidence="5" id="KW-0547">Nucleotide-binding</keyword>
<keyword evidence="7 10" id="KW-1133">Transmembrane helix</keyword>
<dbReference type="CDD" id="cd03250">
    <property type="entry name" value="ABCC_MRP_domain1"/>
    <property type="match status" value="1"/>
</dbReference>
<feature type="region of interest" description="Disordered" evidence="9">
    <location>
        <begin position="841"/>
        <end position="875"/>
    </location>
</feature>
<name>A0A093VDW3_TALMA</name>
<evidence type="ECO:0000256" key="3">
    <source>
        <dbReference type="ARBA" id="ARBA00022692"/>
    </source>
</evidence>
<evidence type="ECO:0000259" key="11">
    <source>
        <dbReference type="PROSITE" id="PS50893"/>
    </source>
</evidence>
<dbReference type="CDD" id="cd03244">
    <property type="entry name" value="ABCC_MRP_domain2"/>
    <property type="match status" value="1"/>
</dbReference>
<feature type="transmembrane region" description="Helical" evidence="10">
    <location>
        <begin position="894"/>
        <end position="921"/>
    </location>
</feature>
<evidence type="ECO:0000256" key="9">
    <source>
        <dbReference type="SAM" id="MobiDB-lite"/>
    </source>
</evidence>
<feature type="domain" description="ABC transporter" evidence="11">
    <location>
        <begin position="612"/>
        <end position="833"/>
    </location>
</feature>
<feature type="compositionally biased region" description="Polar residues" evidence="9">
    <location>
        <begin position="863"/>
        <end position="875"/>
    </location>
</feature>
<feature type="transmembrane region" description="Helical" evidence="10">
    <location>
        <begin position="442"/>
        <end position="460"/>
    </location>
</feature>
<dbReference type="PROSITE" id="PS00211">
    <property type="entry name" value="ABC_TRANSPORTER_1"/>
    <property type="match status" value="2"/>
</dbReference>
<evidence type="ECO:0000313" key="13">
    <source>
        <dbReference type="EMBL" id="KFX50360.1"/>
    </source>
</evidence>
<dbReference type="InterPro" id="IPR011527">
    <property type="entry name" value="ABC1_TM_dom"/>
</dbReference>
<dbReference type="FunFam" id="1.20.1560.10:FF:000013">
    <property type="entry name" value="ABC transporter C family member 2"/>
    <property type="match status" value="1"/>
</dbReference>
<comment type="caution">
    <text evidence="13">The sequence shown here is derived from an EMBL/GenBank/DDBJ whole genome shotgun (WGS) entry which is preliminary data.</text>
</comment>
<feature type="transmembrane region" description="Helical" evidence="10">
    <location>
        <begin position="318"/>
        <end position="339"/>
    </location>
</feature>
<feature type="transmembrane region" description="Helical" evidence="10">
    <location>
        <begin position="169"/>
        <end position="187"/>
    </location>
</feature>
<dbReference type="Pfam" id="PF00005">
    <property type="entry name" value="ABC_tran"/>
    <property type="match status" value="2"/>
</dbReference>
<keyword evidence="4" id="KW-0677">Repeat</keyword>
<dbReference type="PANTHER" id="PTHR24223">
    <property type="entry name" value="ATP-BINDING CASSETTE SUB-FAMILY C"/>
    <property type="match status" value="1"/>
</dbReference>
<dbReference type="InterPro" id="IPR027417">
    <property type="entry name" value="P-loop_NTPase"/>
</dbReference>
<evidence type="ECO:0000256" key="2">
    <source>
        <dbReference type="ARBA" id="ARBA00022448"/>
    </source>
</evidence>
<evidence type="ECO:0000256" key="1">
    <source>
        <dbReference type="ARBA" id="ARBA00004141"/>
    </source>
</evidence>
<keyword evidence="6 13" id="KW-0067">ATP-binding</keyword>
<dbReference type="InterPro" id="IPR003593">
    <property type="entry name" value="AAA+_ATPase"/>
</dbReference>
<sequence length="1482" mass="165017">MIRFAADQYILEFQKQRDLWQSRTENAAHFIARGEIHLGILGVSACVFLLQYFLYLARQLWTKSENDDEKTPAFAHFYTPIAYNVTQIVFATTSFALSITTLPHGGSWKRSLLIGYATVLYIGRFAGNSSTQSRIFRHANTIVVVTMLLAVIQTFVPVFIVGATYRPDVLESAIFGCLFATIIIPAISPRPQRIIHSEDESNEDLIFAHKASLEETCSLFSYYWSYEWITWLIIRGLRNELTIDDLPILPSYDTPIQWFKGFQKQRRPGSNTFFTLCRLLKKDIKKMVFWSAMLAFCEFLAPSALMRLLGYLQDPANAVIHPLVWIAVLFFGPALRTLCSQRYIFVATRLMVRVNMSLVQEIYHTAIRSHIYDSSVAERKVNHGGSVVDKELSKGRQADITTLMSSDVQAIYNGREIFFAPVVVPITVVIAVVYLYRLLGWPSLFGVATLFLLSPLPTLASRRVSRIQRSVMQATDARISKITEYLGSIRTLKYFGWEPAMEKEVGVLRQVEQSRVWKRNLTAAVISLAGDLLPMMSLLVSFTAVVLLTNNSLDAPKAFTALSIMEILRTQCVWVSNIVRNASTSLESLRRLDRFFDSAVEIKRHPQGPPAFHNATFRRTPVAAFRLRDINITFTESALNVVTGPTGSGKTSLLLSLIGETILESGMATCPRDVAYVPQTAWLQNDTVRQNILFYSEFDKVRYDSVVAACGLLQDLQQLPEGDLTVVGERGTSLSGGQKQRVSLARAIYSQATTLLLDDVFSALDTHTTAWVYDQCFRKGLLTGRTVILVTHLPSALEDAQTTVYIENGAITSILTNKDRLLASSGTSSISNELTAVESSGAVTPLNNEEADSSNKPYDEVSTDTVSSEQRVSSRLVAEQSSNGRIPRNIAFEYLLNFGGYSFVIFAMVSTLAVQVTYFSVTYWLSIWADAYDRSVTIPNVGYYLSIYAAIILIYLTLQFGNVVIFQAGGWNASRRMHRKLLHAILHAPVSWFDQNPVGRAMNRFGNDVRSMDTVLPEYLNKMIDNCLRFLFRVASIASVMPIFIFPAGIVCSIGILIGEMYTRTQIQVKRLTSISASPVFIHFIDSIAGLSVIRARGDMDDKFFSILSEKVAIQARAMEAQVNLNRWVAVRLDLCAATVTATVGLLAWKVGGDPGLVGFSLSHAVGLGQTILTLVRTMNDLEVELISFQRVKEYTEIQQEGQEQFPEHRQDQPPAHWPNAGQVEFTNITAKYYDGPNILQNINFTINPGDRVGIVGRTGSGKSTLGLTLLRFTELVSGRVAIDGIDISKIPLNRLRTSIALIPQDPVLFSGDVQSNLDPFGELGETELQAALSACCTSIEVASNEDEGRGNQPQSLRLDTPVAANGENFSQGQRQVLGLARAVSRRAKVVLLDEATASVDKETDEHIQQLIRTEFPESTIIAIAHRLRTIVDYDRVIVMGGGEILEMGSPAELVNLNGIFCDMLYKTGEYDELVQLIRNEE</sequence>
<dbReference type="InterPro" id="IPR003439">
    <property type="entry name" value="ABC_transporter-like_ATP-bd"/>
</dbReference>
<reference evidence="13" key="1">
    <citation type="journal article" date="2014" name="PLoS Genet.">
        <title>Signature Gene Expression Reveals Novel Clues to the Molecular Mechanisms of Dimorphic Transition in Penicillium marneffei.</title>
        <authorList>
            <person name="Yang E."/>
            <person name="Wang G."/>
            <person name="Cai J."/>
            <person name="Woo P.C."/>
            <person name="Lau S.K."/>
            <person name="Yuen K.-Y."/>
            <person name="Chow W.-N."/>
            <person name="Lin X."/>
        </authorList>
    </citation>
    <scope>NUCLEOTIDE SEQUENCE [LARGE SCALE GENOMIC DNA]</scope>
    <source>
        <strain evidence="13">PM1</strain>
    </source>
</reference>
<dbReference type="EMBL" id="JPOX01000007">
    <property type="protein sequence ID" value="KFX50360.1"/>
    <property type="molecule type" value="Genomic_DNA"/>
</dbReference>
<dbReference type="GO" id="GO:0140359">
    <property type="term" value="F:ABC-type transporter activity"/>
    <property type="evidence" value="ECO:0007669"/>
    <property type="project" value="InterPro"/>
</dbReference>
<evidence type="ECO:0000256" key="10">
    <source>
        <dbReference type="SAM" id="Phobius"/>
    </source>
</evidence>
<dbReference type="PANTHER" id="PTHR24223:SF356">
    <property type="entry name" value="ATP-BINDING CASSETTE TRANSPORTER ABC4"/>
    <property type="match status" value="1"/>
</dbReference>
<dbReference type="Gene3D" id="3.40.50.300">
    <property type="entry name" value="P-loop containing nucleotide triphosphate hydrolases"/>
    <property type="match status" value="2"/>
</dbReference>
<evidence type="ECO:0000256" key="5">
    <source>
        <dbReference type="ARBA" id="ARBA00022741"/>
    </source>
</evidence>
<dbReference type="GO" id="GO:0005524">
    <property type="term" value="F:ATP binding"/>
    <property type="evidence" value="ECO:0007669"/>
    <property type="project" value="UniProtKB-KW"/>
</dbReference>
<dbReference type="GO" id="GO:0005737">
    <property type="term" value="C:cytoplasm"/>
    <property type="evidence" value="ECO:0007669"/>
    <property type="project" value="UniProtKB-ARBA"/>
</dbReference>
<proteinExistence type="predicted"/>
<gene>
    <name evidence="13" type="ORF">GQ26_0071070</name>
</gene>
<evidence type="ECO:0000256" key="6">
    <source>
        <dbReference type="ARBA" id="ARBA00022840"/>
    </source>
</evidence>
<dbReference type="InterPro" id="IPR017871">
    <property type="entry name" value="ABC_transporter-like_CS"/>
</dbReference>
<feature type="domain" description="ABC transporter" evidence="11">
    <location>
        <begin position="1224"/>
        <end position="1467"/>
    </location>
</feature>
<feature type="domain" description="ABC transmembrane type-1" evidence="12">
    <location>
        <begin position="905"/>
        <end position="1183"/>
    </location>
</feature>
<feature type="domain" description="ABC transmembrane type-1" evidence="12">
    <location>
        <begin position="287"/>
        <end position="584"/>
    </location>
</feature>
<dbReference type="SUPFAM" id="SSF52540">
    <property type="entry name" value="P-loop containing nucleoside triphosphate hydrolases"/>
    <property type="match status" value="2"/>
</dbReference>
<dbReference type="Pfam" id="PF00664">
    <property type="entry name" value="ABC_membrane"/>
    <property type="match status" value="2"/>
</dbReference>
<dbReference type="Gene3D" id="1.20.1560.10">
    <property type="entry name" value="ABC transporter type 1, transmembrane domain"/>
    <property type="match status" value="2"/>
</dbReference>
<protein>
    <submittedName>
        <fullName evidence="13">ATP-binding cassette transporter abc4</fullName>
    </submittedName>
</protein>
<feature type="transmembrane region" description="Helical" evidence="10">
    <location>
        <begin position="417"/>
        <end position="436"/>
    </location>
</feature>
<keyword evidence="8 10" id="KW-0472">Membrane</keyword>
<dbReference type="SUPFAM" id="SSF90123">
    <property type="entry name" value="ABC transporter transmembrane region"/>
    <property type="match status" value="2"/>
</dbReference>
<dbReference type="eggNOG" id="KOG0054">
    <property type="taxonomic scope" value="Eukaryota"/>
</dbReference>
<organism evidence="13">
    <name type="scientific">Talaromyces marneffei PM1</name>
    <dbReference type="NCBI Taxonomy" id="1077442"/>
    <lineage>
        <taxon>Eukaryota</taxon>
        <taxon>Fungi</taxon>
        <taxon>Dikarya</taxon>
        <taxon>Ascomycota</taxon>
        <taxon>Pezizomycotina</taxon>
        <taxon>Eurotiomycetes</taxon>
        <taxon>Eurotiomycetidae</taxon>
        <taxon>Eurotiales</taxon>
        <taxon>Trichocomaceae</taxon>
        <taxon>Talaromyces</taxon>
        <taxon>Talaromyces sect. Talaromyces</taxon>
    </lineage>
</organism>
<feature type="transmembrane region" description="Helical" evidence="10">
    <location>
        <begin position="288"/>
        <end position="312"/>
    </location>
</feature>
<accession>A0A093VDW3</accession>
<dbReference type="InterPro" id="IPR036640">
    <property type="entry name" value="ABC1_TM_sf"/>
</dbReference>
<dbReference type="InterPro" id="IPR050173">
    <property type="entry name" value="ABC_transporter_C-like"/>
</dbReference>
<feature type="transmembrane region" description="Helical" evidence="10">
    <location>
        <begin position="941"/>
        <end position="971"/>
    </location>
</feature>
<dbReference type="FunFam" id="3.40.50.300:FF:000973">
    <property type="entry name" value="Multidrug resistance-associated protein 4"/>
    <property type="match status" value="1"/>
</dbReference>
<evidence type="ECO:0000256" key="4">
    <source>
        <dbReference type="ARBA" id="ARBA00022737"/>
    </source>
</evidence>
<feature type="transmembrane region" description="Helical" evidence="10">
    <location>
        <begin position="139"/>
        <end position="163"/>
    </location>
</feature>
<dbReference type="HOGENOM" id="CLU_000604_27_6_1"/>
<evidence type="ECO:0000256" key="8">
    <source>
        <dbReference type="ARBA" id="ARBA00023136"/>
    </source>
</evidence>
<evidence type="ECO:0000259" key="12">
    <source>
        <dbReference type="PROSITE" id="PS50929"/>
    </source>
</evidence>
<dbReference type="PROSITE" id="PS50893">
    <property type="entry name" value="ABC_TRANSPORTER_2"/>
    <property type="match status" value="2"/>
</dbReference>
<keyword evidence="2" id="KW-0813">Transport</keyword>
<dbReference type="SMART" id="SM00382">
    <property type="entry name" value="AAA"/>
    <property type="match status" value="2"/>
</dbReference>
<dbReference type="GO" id="GO:0016887">
    <property type="term" value="F:ATP hydrolysis activity"/>
    <property type="evidence" value="ECO:0007669"/>
    <property type="project" value="InterPro"/>
</dbReference>
<feature type="transmembrane region" description="Helical" evidence="10">
    <location>
        <begin position="1030"/>
        <end position="1058"/>
    </location>
</feature>
<dbReference type="CDD" id="cd18596">
    <property type="entry name" value="ABC_6TM_VMR1_D1_like"/>
    <property type="match status" value="1"/>
</dbReference>
<dbReference type="GO" id="GO:0016020">
    <property type="term" value="C:membrane"/>
    <property type="evidence" value="ECO:0007669"/>
    <property type="project" value="UniProtKB-SubCell"/>
</dbReference>
<evidence type="ECO:0000256" key="7">
    <source>
        <dbReference type="ARBA" id="ARBA00022989"/>
    </source>
</evidence>
<dbReference type="FunFam" id="3.40.50.300:FF:000838">
    <property type="entry name" value="ABC multidrug transporter (Eurofung)"/>
    <property type="match status" value="1"/>
</dbReference>
<dbReference type="PROSITE" id="PS50929">
    <property type="entry name" value="ABC_TM1F"/>
    <property type="match status" value="2"/>
</dbReference>